<proteinExistence type="predicted"/>
<evidence type="ECO:0000313" key="3">
    <source>
        <dbReference type="Proteomes" id="UP000233551"/>
    </source>
</evidence>
<dbReference type="Proteomes" id="UP000233551">
    <property type="component" value="Unassembled WGS sequence"/>
</dbReference>
<sequence>MGSRVTSGGVGREVEGITAEPAEDAPEVVAEEENMEEEELVPWIYGYAHEVPFGLYATG</sequence>
<accession>A0A2I0L549</accession>
<dbReference type="AlphaFoldDB" id="A0A2I0L549"/>
<gene>
    <name evidence="2" type="ORF">CRG98_003896</name>
</gene>
<evidence type="ECO:0000313" key="2">
    <source>
        <dbReference type="EMBL" id="PKI75753.1"/>
    </source>
</evidence>
<protein>
    <submittedName>
        <fullName evidence="2">Uncharacterized protein</fullName>
    </submittedName>
</protein>
<organism evidence="2 3">
    <name type="scientific">Punica granatum</name>
    <name type="common">Pomegranate</name>
    <dbReference type="NCBI Taxonomy" id="22663"/>
    <lineage>
        <taxon>Eukaryota</taxon>
        <taxon>Viridiplantae</taxon>
        <taxon>Streptophyta</taxon>
        <taxon>Embryophyta</taxon>
        <taxon>Tracheophyta</taxon>
        <taxon>Spermatophyta</taxon>
        <taxon>Magnoliopsida</taxon>
        <taxon>eudicotyledons</taxon>
        <taxon>Gunneridae</taxon>
        <taxon>Pentapetalae</taxon>
        <taxon>rosids</taxon>
        <taxon>malvids</taxon>
        <taxon>Myrtales</taxon>
        <taxon>Lythraceae</taxon>
        <taxon>Punica</taxon>
    </lineage>
</organism>
<comment type="caution">
    <text evidence="2">The sequence shown here is derived from an EMBL/GenBank/DDBJ whole genome shotgun (WGS) entry which is preliminary data.</text>
</comment>
<feature type="compositionally biased region" description="Acidic residues" evidence="1">
    <location>
        <begin position="21"/>
        <end position="35"/>
    </location>
</feature>
<reference evidence="2 3" key="1">
    <citation type="submission" date="2017-11" db="EMBL/GenBank/DDBJ databases">
        <title>De-novo sequencing of pomegranate (Punica granatum L.) genome.</title>
        <authorList>
            <person name="Akparov Z."/>
            <person name="Amiraslanov A."/>
            <person name="Hajiyeva S."/>
            <person name="Abbasov M."/>
            <person name="Kaur K."/>
            <person name="Hamwieh A."/>
            <person name="Solovyev V."/>
            <person name="Salamov A."/>
            <person name="Braich B."/>
            <person name="Kosarev P."/>
            <person name="Mahmoud A."/>
            <person name="Hajiyev E."/>
            <person name="Babayeva S."/>
            <person name="Izzatullayeva V."/>
            <person name="Mammadov A."/>
            <person name="Mammadov A."/>
            <person name="Sharifova S."/>
            <person name="Ojaghi J."/>
            <person name="Eynullazada K."/>
            <person name="Bayramov B."/>
            <person name="Abdulazimova A."/>
            <person name="Shahmuradov I."/>
        </authorList>
    </citation>
    <scope>NUCLEOTIDE SEQUENCE [LARGE SCALE GENOMIC DNA]</scope>
    <source>
        <strain evidence="3">cv. AG2017</strain>
        <tissue evidence="2">Leaf</tissue>
    </source>
</reference>
<feature type="region of interest" description="Disordered" evidence="1">
    <location>
        <begin position="1"/>
        <end position="35"/>
    </location>
</feature>
<name>A0A2I0L549_PUNGR</name>
<evidence type="ECO:0000256" key="1">
    <source>
        <dbReference type="SAM" id="MobiDB-lite"/>
    </source>
</evidence>
<keyword evidence="3" id="KW-1185">Reference proteome</keyword>
<dbReference type="EMBL" id="PGOL01000152">
    <property type="protein sequence ID" value="PKI75753.1"/>
    <property type="molecule type" value="Genomic_DNA"/>
</dbReference>